<dbReference type="KEGG" id="ghi:107944326"/>
<reference evidence="5" key="2">
    <citation type="submission" date="2025-08" db="UniProtKB">
        <authorList>
            <consortium name="RefSeq"/>
        </authorList>
    </citation>
    <scope>IDENTIFICATION</scope>
</reference>
<sequence>MKAVMRRRFVPTHYHRDLFQKLQSLTQGSKSVEDYYKEMEIAMIRANIEEDREATMARFLAGLNREIANIVELQHYVELVDMVHMAFKIERQLKKKVPFRGIQSGAPTKWGKTSNKREPFARPKETPIQTKANTQTGDSSKGKNEVVQNRARDVKCFKCLGRGHFANQCPNKRTIMLMANGDIESESESEGEPNLPKEDDEEELEFAVDGEALVVKRSLSAQITHEEPQRENLFHTRCHIQGKVCSLIIDGGSCTNVASTLLVEKLQLSTIKHPRPYKLQWLNDGGEIKVVKQVRIPFSIGKDEDEVICDVVPMHASHLLLGRPCQFDPKVIHDGYTNRHTFKHNGRNITLALLTPKQVFEDQEFQEVFPDEMPNGLSPFRGIEHQIDFIPGATIPNRPAYRSNPEETKELQRQVEELMSKGYIRESMSPCAVPVLLVPKKDRSWRMCVDCRAVNKITIKYRHPIPRLDDMLDEFEWCTNLFKNRLKEWLPSD</sequence>
<dbReference type="CDD" id="cd00303">
    <property type="entry name" value="retropepsin_like"/>
    <property type="match status" value="1"/>
</dbReference>
<dbReference type="InterPro" id="IPR043502">
    <property type="entry name" value="DNA/RNA_pol_sf"/>
</dbReference>
<dbReference type="STRING" id="3635.A0A1U8N761"/>
<dbReference type="PANTHER" id="PTHR35046">
    <property type="entry name" value="ZINC KNUCKLE (CCHC-TYPE) FAMILY PROTEIN"/>
    <property type="match status" value="1"/>
</dbReference>
<dbReference type="SUPFAM" id="SSF56672">
    <property type="entry name" value="DNA/RNA polymerases"/>
    <property type="match status" value="1"/>
</dbReference>
<dbReference type="PANTHER" id="PTHR35046:SF9">
    <property type="entry name" value="RNA-DIRECTED DNA POLYMERASE"/>
    <property type="match status" value="1"/>
</dbReference>
<gene>
    <name evidence="5" type="primary">LOC107944326</name>
</gene>
<dbReference type="AlphaFoldDB" id="A0A1U8N761"/>
<keyword evidence="4" id="KW-1185">Reference proteome</keyword>
<evidence type="ECO:0000313" key="4">
    <source>
        <dbReference type="Proteomes" id="UP000818029"/>
    </source>
</evidence>
<dbReference type="PROSITE" id="PS50158">
    <property type="entry name" value="ZF_CCHC"/>
    <property type="match status" value="1"/>
</dbReference>
<keyword evidence="1" id="KW-0863">Zinc-finger</keyword>
<dbReference type="RefSeq" id="XP_016733639.1">
    <property type="nucleotide sequence ID" value="XM_016878150.1"/>
</dbReference>
<keyword evidence="1" id="KW-0862">Zinc</keyword>
<dbReference type="PaxDb" id="3635-A0A1U8N761"/>
<dbReference type="Gene3D" id="3.10.10.10">
    <property type="entry name" value="HIV Type 1 Reverse Transcriptase, subunit A, domain 1"/>
    <property type="match status" value="1"/>
</dbReference>
<dbReference type="InterPro" id="IPR005162">
    <property type="entry name" value="Retrotrans_gag_dom"/>
</dbReference>
<dbReference type="Gene3D" id="4.10.60.10">
    <property type="entry name" value="Zinc finger, CCHC-type"/>
    <property type="match status" value="1"/>
</dbReference>
<dbReference type="GO" id="GO:0008270">
    <property type="term" value="F:zinc ion binding"/>
    <property type="evidence" value="ECO:0007669"/>
    <property type="project" value="UniProtKB-KW"/>
</dbReference>
<dbReference type="OrthoDB" id="1719899at2759"/>
<proteinExistence type="predicted"/>
<dbReference type="GO" id="GO:0003676">
    <property type="term" value="F:nucleic acid binding"/>
    <property type="evidence" value="ECO:0007669"/>
    <property type="project" value="InterPro"/>
</dbReference>
<feature type="domain" description="CCHC-type" evidence="3">
    <location>
        <begin position="155"/>
        <end position="171"/>
    </location>
</feature>
<dbReference type="Gene3D" id="2.40.70.10">
    <property type="entry name" value="Acid Proteases"/>
    <property type="match status" value="1"/>
</dbReference>
<protein>
    <recommendedName>
        <fullName evidence="3">CCHC-type domain-containing protein</fullName>
    </recommendedName>
</protein>
<evidence type="ECO:0000256" key="2">
    <source>
        <dbReference type="SAM" id="MobiDB-lite"/>
    </source>
</evidence>
<accession>A0A1U8N761</accession>
<evidence type="ECO:0000259" key="3">
    <source>
        <dbReference type="PROSITE" id="PS50158"/>
    </source>
</evidence>
<evidence type="ECO:0000313" key="5">
    <source>
        <dbReference type="RefSeq" id="XP_016733639.1"/>
    </source>
</evidence>
<name>A0A1U8N761_GOSHI</name>
<feature type="compositionally biased region" description="Polar residues" evidence="2">
    <location>
        <begin position="127"/>
        <end position="139"/>
    </location>
</feature>
<dbReference type="InterPro" id="IPR021109">
    <property type="entry name" value="Peptidase_aspartic_dom_sf"/>
</dbReference>
<keyword evidence="1" id="KW-0479">Metal-binding</keyword>
<dbReference type="InterPro" id="IPR036875">
    <property type="entry name" value="Znf_CCHC_sf"/>
</dbReference>
<dbReference type="Pfam" id="PF03732">
    <property type="entry name" value="Retrotrans_gag"/>
    <property type="match status" value="1"/>
</dbReference>
<feature type="region of interest" description="Disordered" evidence="2">
    <location>
        <begin position="104"/>
        <end position="145"/>
    </location>
</feature>
<evidence type="ECO:0000256" key="1">
    <source>
        <dbReference type="PROSITE-ProRule" id="PRU00047"/>
    </source>
</evidence>
<feature type="compositionally biased region" description="Basic and acidic residues" evidence="2">
    <location>
        <begin position="115"/>
        <end position="125"/>
    </location>
</feature>
<dbReference type="SMART" id="SM00343">
    <property type="entry name" value="ZnF_C2HC"/>
    <property type="match status" value="1"/>
</dbReference>
<dbReference type="SUPFAM" id="SSF57756">
    <property type="entry name" value="Retrovirus zinc finger-like domains"/>
    <property type="match status" value="1"/>
</dbReference>
<dbReference type="GeneID" id="107944326"/>
<organism evidence="4 5">
    <name type="scientific">Gossypium hirsutum</name>
    <name type="common">Upland cotton</name>
    <name type="synonym">Gossypium mexicanum</name>
    <dbReference type="NCBI Taxonomy" id="3635"/>
    <lineage>
        <taxon>Eukaryota</taxon>
        <taxon>Viridiplantae</taxon>
        <taxon>Streptophyta</taxon>
        <taxon>Embryophyta</taxon>
        <taxon>Tracheophyta</taxon>
        <taxon>Spermatophyta</taxon>
        <taxon>Magnoliopsida</taxon>
        <taxon>eudicotyledons</taxon>
        <taxon>Gunneridae</taxon>
        <taxon>Pentapetalae</taxon>
        <taxon>rosids</taxon>
        <taxon>malvids</taxon>
        <taxon>Malvales</taxon>
        <taxon>Malvaceae</taxon>
        <taxon>Malvoideae</taxon>
        <taxon>Gossypium</taxon>
    </lineage>
</organism>
<reference evidence="4" key="1">
    <citation type="journal article" date="2020" name="Nat. Genet.">
        <title>Genomic diversifications of five Gossypium allopolyploid species and their impact on cotton improvement.</title>
        <authorList>
            <person name="Chen Z.J."/>
            <person name="Sreedasyam A."/>
            <person name="Ando A."/>
            <person name="Song Q."/>
            <person name="De Santiago L.M."/>
            <person name="Hulse-Kemp A.M."/>
            <person name="Ding M."/>
            <person name="Ye W."/>
            <person name="Kirkbride R.C."/>
            <person name="Jenkins J."/>
            <person name="Plott C."/>
            <person name="Lovell J."/>
            <person name="Lin Y.M."/>
            <person name="Vaughn R."/>
            <person name="Liu B."/>
            <person name="Simpson S."/>
            <person name="Scheffler B.E."/>
            <person name="Wen L."/>
            <person name="Saski C.A."/>
            <person name="Grover C.E."/>
            <person name="Hu G."/>
            <person name="Conover J.L."/>
            <person name="Carlson J.W."/>
            <person name="Shu S."/>
            <person name="Boston L.B."/>
            <person name="Williams M."/>
            <person name="Peterson D.G."/>
            <person name="McGee K."/>
            <person name="Jones D.C."/>
            <person name="Wendel J.F."/>
            <person name="Stelly D.M."/>
            <person name="Grimwood J."/>
            <person name="Schmutz J."/>
        </authorList>
    </citation>
    <scope>NUCLEOTIDE SEQUENCE [LARGE SCALE GENOMIC DNA]</scope>
    <source>
        <strain evidence="4">cv. TM-1</strain>
    </source>
</reference>
<dbReference type="InterPro" id="IPR001878">
    <property type="entry name" value="Znf_CCHC"/>
</dbReference>
<dbReference type="Proteomes" id="UP000818029">
    <property type="component" value="Chromosome D05"/>
</dbReference>